<dbReference type="GO" id="GO:0016117">
    <property type="term" value="P:carotenoid biosynthetic process"/>
    <property type="evidence" value="ECO:0007669"/>
    <property type="project" value="UniProtKB-KW"/>
</dbReference>
<dbReference type="InterPro" id="IPR054896">
    <property type="entry name" value="LycopCyc"/>
</dbReference>
<accession>A9BA10</accession>
<keyword evidence="5" id="KW-1185">Reference proteome</keyword>
<dbReference type="InterPro" id="IPR036188">
    <property type="entry name" value="FAD/NAD-bd_sf"/>
</dbReference>
<keyword evidence="3" id="KW-0520">NAD</keyword>
<reference evidence="4 5" key="1">
    <citation type="journal article" date="2007" name="PLoS Genet.">
        <title>Patterns and implications of gene gain and loss in the evolution of Prochlorococcus.</title>
        <authorList>
            <person name="Kettler G.C."/>
            <person name="Martiny A.C."/>
            <person name="Huang K."/>
            <person name="Zucker J."/>
            <person name="Coleman M.L."/>
            <person name="Rodrigue S."/>
            <person name="Chen F."/>
            <person name="Lapidus A."/>
            <person name="Ferriera S."/>
            <person name="Johnson J."/>
            <person name="Steglich C."/>
            <person name="Church G.M."/>
            <person name="Richardson P."/>
            <person name="Chisholm S.W."/>
        </authorList>
    </citation>
    <scope>NUCLEOTIDE SEQUENCE [LARGE SCALE GENOMIC DNA]</scope>
    <source>
        <strain evidence="5">MIT 9211</strain>
    </source>
</reference>
<dbReference type="SUPFAM" id="SSF51905">
    <property type="entry name" value="FAD/NAD(P)-binding domain"/>
    <property type="match status" value="1"/>
</dbReference>
<dbReference type="KEGG" id="pmj:P9211_07411"/>
<evidence type="ECO:0000313" key="4">
    <source>
        <dbReference type="EMBL" id="ABX08672.1"/>
    </source>
</evidence>
<dbReference type="Gene3D" id="3.50.50.60">
    <property type="entry name" value="FAD/NAD(P)-binding domain"/>
    <property type="match status" value="1"/>
</dbReference>
<dbReference type="STRING" id="93059.P9211_07411"/>
<name>A9BA10_PROM4</name>
<dbReference type="NCBIfam" id="TIGR01790">
    <property type="entry name" value="carotene-cycl"/>
    <property type="match status" value="1"/>
</dbReference>
<dbReference type="HOGENOM" id="CLU_032956_1_0_3"/>
<proteinExistence type="inferred from homology"/>
<evidence type="ECO:0000256" key="1">
    <source>
        <dbReference type="ARBA" id="ARBA00006599"/>
    </source>
</evidence>
<protein>
    <submittedName>
        <fullName evidence="4">Putative lycopene epsilon cyclase</fullName>
    </submittedName>
</protein>
<dbReference type="GO" id="GO:0016705">
    <property type="term" value="F:oxidoreductase activity, acting on paired donors, with incorporation or reduction of molecular oxygen"/>
    <property type="evidence" value="ECO:0007669"/>
    <property type="project" value="InterPro"/>
</dbReference>
<dbReference type="OrthoDB" id="537501at2"/>
<sequence>MATNANIDALVLGSGPAALAIASALANERLSVHVLSPLDRRHTWPYTYGIWGEEVDDLGIGDLLKHRWTNTVSFFGSGSKEENSPKNKETRHNHDYGLFDKNKLQAYWLKQCDEALVEWHLGTATNLKVNQSISTVTTSEGEEVTARLIIDATGYKPVFLKVPNNGEVAVQTCFGIVGKFTSPPIEKEQFVLMDYRNNHLTEAEKDEPPTFLYAMDMGNGTFFLEETSLGLAPPVSLDTLKTRLEKRLQHKGIQITEIEHEEHGLFLPMNIPIPYLDQPILGFGGAAGMVHPASGYLVGTLLRRAPSVAKAIAKAMENEQESPAVIAQKGWEALWPKDLRRKQALYQFGLEKLMRFKESQLRDFFTGFFSLSESQWYGFLTNSLTLGELINAMWKMFTKAPLNVKWGLFEMKGREMKLLLKFLSPEV</sequence>
<comment type="similarity">
    <text evidence="1">Belongs to the lycopene cyclase family.</text>
</comment>
<dbReference type="eggNOG" id="COG0644">
    <property type="taxonomic scope" value="Bacteria"/>
</dbReference>
<evidence type="ECO:0000256" key="2">
    <source>
        <dbReference type="ARBA" id="ARBA00022746"/>
    </source>
</evidence>
<dbReference type="PANTHER" id="PTHR39757:SF5">
    <property type="entry name" value="OS02G0190600 PROTEIN"/>
    <property type="match status" value="1"/>
</dbReference>
<dbReference type="GO" id="GO:0016860">
    <property type="term" value="F:intramolecular oxidoreductase activity"/>
    <property type="evidence" value="ECO:0007669"/>
    <property type="project" value="UniProtKB-ARBA"/>
</dbReference>
<organism evidence="4 5">
    <name type="scientific">Prochlorococcus marinus (strain MIT 9211)</name>
    <dbReference type="NCBI Taxonomy" id="93059"/>
    <lineage>
        <taxon>Bacteria</taxon>
        <taxon>Bacillati</taxon>
        <taxon>Cyanobacteriota</taxon>
        <taxon>Cyanophyceae</taxon>
        <taxon>Synechococcales</taxon>
        <taxon>Prochlorococcaceae</taxon>
        <taxon>Prochlorococcus</taxon>
    </lineage>
</organism>
<evidence type="ECO:0000313" key="5">
    <source>
        <dbReference type="Proteomes" id="UP000000788"/>
    </source>
</evidence>
<keyword evidence="2" id="KW-0125">Carotenoid biosynthesis</keyword>
<dbReference type="PANTHER" id="PTHR39757">
    <property type="match status" value="1"/>
</dbReference>
<dbReference type="Proteomes" id="UP000000788">
    <property type="component" value="Chromosome"/>
</dbReference>
<gene>
    <name evidence="4" type="ordered locus">P9211_07411</name>
</gene>
<dbReference type="AlphaFoldDB" id="A9BA10"/>
<dbReference type="EMBL" id="CP000878">
    <property type="protein sequence ID" value="ABX08672.1"/>
    <property type="molecule type" value="Genomic_DNA"/>
</dbReference>
<dbReference type="RefSeq" id="WP_012195294.1">
    <property type="nucleotide sequence ID" value="NC_009976.1"/>
</dbReference>
<dbReference type="InterPro" id="IPR010108">
    <property type="entry name" value="Lycopene_cyclase_b/e"/>
</dbReference>
<evidence type="ECO:0000256" key="3">
    <source>
        <dbReference type="ARBA" id="ARBA00023027"/>
    </source>
</evidence>
<dbReference type="NCBIfam" id="NF045687">
    <property type="entry name" value="LycopCycCtrL"/>
    <property type="match status" value="1"/>
</dbReference>
<dbReference type="Pfam" id="PF05834">
    <property type="entry name" value="Lycopene_cycl"/>
    <property type="match status" value="1"/>
</dbReference>